<keyword evidence="13" id="KW-1185">Reference proteome</keyword>
<proteinExistence type="predicted"/>
<evidence type="ECO:0000256" key="8">
    <source>
        <dbReference type="SAM" id="MobiDB-lite"/>
    </source>
</evidence>
<evidence type="ECO:0000259" key="9">
    <source>
        <dbReference type="PROSITE" id="PS50178"/>
    </source>
</evidence>
<dbReference type="Gene3D" id="2.130.10.10">
    <property type="entry name" value="YVTN repeat-like/Quinoprotein amine dehydrogenase"/>
    <property type="match status" value="1"/>
</dbReference>
<keyword evidence="1 7" id="KW-0853">WD repeat</keyword>
<dbReference type="SUPFAM" id="SSF50729">
    <property type="entry name" value="PH domain-like"/>
    <property type="match status" value="1"/>
</dbReference>
<dbReference type="OrthoDB" id="10018316at2759"/>
<feature type="compositionally biased region" description="Polar residues" evidence="8">
    <location>
        <begin position="2418"/>
        <end position="2429"/>
    </location>
</feature>
<dbReference type="SUPFAM" id="SSF49899">
    <property type="entry name" value="Concanavalin A-like lectins/glucanases"/>
    <property type="match status" value="1"/>
</dbReference>
<dbReference type="eggNOG" id="KOG1788">
    <property type="taxonomic scope" value="Eukaryota"/>
</dbReference>
<name>A0A1I8MA83_MUSDO</name>
<dbReference type="SUPFAM" id="SSF57903">
    <property type="entry name" value="FYVE/PHD zinc finger"/>
    <property type="match status" value="1"/>
</dbReference>
<dbReference type="InterPro" id="IPR000409">
    <property type="entry name" value="BEACH_dom"/>
</dbReference>
<evidence type="ECO:0000256" key="3">
    <source>
        <dbReference type="ARBA" id="ARBA00022737"/>
    </source>
</evidence>
<dbReference type="SMART" id="SM00320">
    <property type="entry name" value="WD40"/>
    <property type="match status" value="5"/>
</dbReference>
<dbReference type="Pfam" id="PF23295">
    <property type="entry name" value="Arm_4"/>
    <property type="match status" value="1"/>
</dbReference>
<dbReference type="Pfam" id="PF00400">
    <property type="entry name" value="WD40"/>
    <property type="match status" value="2"/>
</dbReference>
<dbReference type="InterPro" id="IPR011011">
    <property type="entry name" value="Znf_FYVE_PHD"/>
</dbReference>
<dbReference type="InterPro" id="IPR011989">
    <property type="entry name" value="ARM-like"/>
</dbReference>
<evidence type="ECO:0000313" key="12">
    <source>
        <dbReference type="EnsemblMetazoa" id="MDOA002814-PB"/>
    </source>
</evidence>
<protein>
    <submittedName>
        <fullName evidence="14">WD repeat and FYVE domain-containing protein 3 isoform X1</fullName>
    </submittedName>
</protein>
<feature type="repeat" description="WD" evidence="7">
    <location>
        <begin position="3084"/>
        <end position="3125"/>
    </location>
</feature>
<dbReference type="InterPro" id="IPR023362">
    <property type="entry name" value="PH-BEACH_dom"/>
</dbReference>
<keyword evidence="5" id="KW-0862">Zinc</keyword>
<keyword evidence="3" id="KW-0677">Repeat</keyword>
<dbReference type="PROSITE" id="PS00678">
    <property type="entry name" value="WD_REPEATS_1"/>
    <property type="match status" value="1"/>
</dbReference>
<evidence type="ECO:0000256" key="6">
    <source>
        <dbReference type="PROSITE-ProRule" id="PRU00091"/>
    </source>
</evidence>
<dbReference type="SUPFAM" id="SSF50978">
    <property type="entry name" value="WD40 repeat-like"/>
    <property type="match status" value="1"/>
</dbReference>
<dbReference type="InterPro" id="IPR000306">
    <property type="entry name" value="Znf_FYVE"/>
</dbReference>
<dbReference type="CDD" id="cd15719">
    <property type="entry name" value="FYVE_WDFY3"/>
    <property type="match status" value="1"/>
</dbReference>
<reference evidence="12" key="1">
    <citation type="submission" date="2020-05" db="UniProtKB">
        <authorList>
            <consortium name="EnsemblMetazoa"/>
        </authorList>
    </citation>
    <scope>IDENTIFICATION</scope>
    <source>
        <strain evidence="12">Aabys</strain>
    </source>
</reference>
<dbReference type="PROSITE" id="PS50294">
    <property type="entry name" value="WD_REPEATS_REGION"/>
    <property type="match status" value="1"/>
</dbReference>
<dbReference type="VEuPathDB" id="VectorBase:MDOA002814"/>
<dbReference type="Pfam" id="PF01363">
    <property type="entry name" value="FYVE"/>
    <property type="match status" value="1"/>
</dbReference>
<sequence>MNVMRKLRGAGSAPAGNGSAGNSSGSGSTGSSTANGGSTLTTAASEDGMLDARVQMSLHTLKKLFNEYTHPKEPLSEQERDMKLYQMLPLFCKVFSACPASDMSEKFWDVVAFCQQVSRLMVAEIRKRASNQSTEAASIAIVKFLEIETTEETSSGWMLLSTLNLLANGDVSLIQVMTAAAVPSTLVKCLYLFFDLPAVEDDPPCETPSDFNAFERRTLLQKVFVQLLVKLCSYPYPAEELARMDDLTLLFSAITSPCPTHNIVWRKNAAEILTTISRHGLTDAVVSYIHSKGCMALCVDNMRRLTFGNPLEIVEMFVTVFCFLKDSSQVSQILMDDFKASQGYTFLTDFLLKFDTTRTHSVEVQAAIRNLVLMISSLCMCGYNELRPPQAQINALFKMQNFQMPQATSRETCVRNIYAFQVLQTVFLRATSSGLCCTILDAISRVYHSENANYFILESENTLSQFTERIHLKGSQIQEKFFDLLEFIVFQLNFVPCKELISLSLLLKNNHSTSCSILCLKTLLNILRHNNVFKDVYREVGILEVFVTCLNRYADHVRTITKDDENAVVAAEEGESEDLADSMGKHVLEALTILLSGNNNNANVFRESGGAKCIHDLVKFKHCRPQSLGIIRELILSAGGDDDMLFILSVMHAVPPYQVEFKIQILNMLLGCLKDSHRTRTVFRKVGGFVYLTSVFVSLDGKLCDEDHLESEDPEAQLIPQDDLVLLLQMVCQTLATAMRFEPANAKFFHQEICTASLCDTLRLLGCFGNETELPEFKGIFKSDTTTQKYYHEVFSGDILNYRFNDSIPRSLSYVCVVYRLLYSIALDNFESPNLNNIITLFNDQLNRSPTKELALPPAHPNQLNLSQPTPEPRIVHPGVVLCMIQLLPSVSHSQQHTLATNLQVYLSEIIKSLVRSERNQQIMCDYGLAGQLLKIARKALSEEVNPLHVPMQYILERLAAQALQPTELREFLRLGEPLSCKNIDLNKCYSMGGPVPLTRIKTLVSMTTPRDFRAHGSSTLPPFVEMDMSAEGFGCLYLPSLAPQATATAGGTIDANTIGGIGSGDRIFPPQTGLSFSTWFCVEKFSDPKTDPHCVRLLTLVRTIHNPREENLVCLSILLSARDKAIVVSTQETLVTPSKSLGDWEPEGSDDNSARIWCPDLLHEGQWHHLVVVLNRAVLKNSSLSLYLDGTPLHSQKLHYISQNPGAGSANLPVATSVFGYIGTPPIWRRYSRLCWKQGVCHLLEDVVNQQTVQTIFNLGPHYMGSLQAPQLGKKVEPLGPLVAEEKVLLGLNAKAVSQLTLVKIRKVYSRADNKSIAKQLGMNSHENATPIKILHNSAGHLAGAGRTLGGVVVGYLGVRVFSPHPVSAMIDTVGGCNVLLGIIAMAQDVESLYAGVKALTCVVRSNRAAQSEMDRKRCYQTLGMFFKKKKNLLNSHILHLTFGLVGTVNSGQDMSAIPNVTAFQDLLCDLDIWHNAPNGLLRSLLEHLLELAVESNEKKQNVKIMRELQLLNKLLYIIVDIQDHSTREILFNLVEALLGGQPRHTDLLLFGQYCASKLPKADQVEKSLILPTMKPTPNPSNSAATAENDVTAQNIYLRNRCLSLLHGLLFTARNTVNYIICDDISKTLGMDWLLLFMQPNVHFTTVIIAVRILVVICANESFLVRFRDSTHNGGYLRFTEMVSQKKSMGIAAQQLNARPSTGTGTVIVATPANTLQHLPTHIAGEVRTAALNIPGFQTLEWLMQYHLDVPELYFLITALIMGQPVKLLATEHTKFDLDRVWSFLWGAPVSANTNVPKMNICPEGVCVLLGMVRAIVHGGEMAPWLNSHPETIIQLLFSLYQNLTDFMPVMMSGDVISSLVAVLFPNSSKDENVESEPNSGNSSPTEETGGFMLSLNAAAHNPANLVKLTNHPVRKCIIDFLRVIVVDSLSLNMHGKTTPVIDLVLDASPENSEMNLQVEYQTEIITALMDHLLAADILVGEQAALSLVPLLQSHTQHVAPNVFYFTARVVDKMWQGCLTRNPHDIFDFIIKLIAQAKRRTSSLTLEQLHHSLNRTILYLLSRPTEAITEQMSVLEALHKIITHRLLIFGAGNHELEFIGCLTYCLLQLTSDMKIILEPSTARNTTWHVNPQADIIEPKDEDLNQLQGRNLIVGAAFRVWEELYVCKKPAIEEVFKVSLSPPPNNQKAPDLQTTREQVMELASKLWFNYVDAERKASYRIPWEIHNQIQSKIQKVTGGLTRLASRTKVKKDEMVRAKSSMTRESAFECTNIHVQLIKDLWELRCKQYIQMLQHTQRYVYQDWVQSETELTRERGLWGPEGYSSLDKWILDTTEGPHRMRKKTMRNDLFYLQYPYRPELDIPDNRQLKYKVATSFDSKIYYTHCQQPPRILCETDSLTQQQSLTHQHSVDANQLLKASGQTTHSHPQLQTSKSEPGGTTSTPPQSPNEHRIAHAHAQESLDVNAPDDDEEDDEMSNIADNETFLRLLEEQEKISFMFRCARIQGLDTFEGLLLFGKEHCYIVDGFTLLKNREIKDIDTLPPGAYEPIIPNSGGTTRQHKVRQCSKFAYEEIREVHKRRYLLQPIALEVFSEDGRNYLLSFPRKVRNKVYQRFMAHATAINDNAQQSVAGQKRTASVEQTSGIFSSLIGETSVTQRWVRGEISNFQYLMHLNTLAGRSYNDLMQYPVFPWILADYDSEELDFNNPKTFRDFSKPMGAQSEERLEQFQKRFKEWDDPHGETPPYHYGTHYSSAMIVCSYLVRLEPFTQHFLRLQGGHFDLADRMFHSLKEAWLSASKFNMADVKELIPEFFYLPEFITNSNNFDLGTKQNGETLNDVILPPWAKQDPREFIRLHRNALECDYVSQNLHLWIDLIFGHKQQGPAAVEATNVFHHLFYEGNVDIYNIDDPLKKNATIGFINNFGQIPKQLFKKPHPAKKMSGSRHSTLIDPSALIQGNTTVLQSDRLFFHNLDNLKPSLQPIKELKGPVGQILQPDKTVFAVEQNKVMMPPSYTKYIAWGFADHSLRIGLYDTDRASFVSEAAAQNSGEILACACPNSKMIITAGTSSVITIWKFDANRKSLTVKHSLHGHTDAVTCLAASAAYNVIVSGSRDGTAIVWDMTRFTFVRQLPGHVGVVAAVAINELTGDIATCSATWLHVWSINGDPLATVNTCVGSADRMQQILCVAFSQIREWDPQNVVITGSTDGVVRMWSLEYVQVPIERKLKRYAEVKSQENPDTASHKEDETAVAGGETSKKMELFKQMQSISSHDDNEIHKSASESSISEASQHSNNSTQSDKPMKECEIPVTSERRKSSFSGAKSLHEIKSSTVEGSGGNKGIEEEERSTIRPSKSDTSLTDGFVMIDNDKHRGDHCLKKGFKWQRQLMFRSKLTMHTAYDRKDNAEPASITALTVSKDHKILYVGDARGRIYSWCVTEQPGRGVADHWLKDEGADQCVKCHVKFTLYERKHHCRNCGQVFCNKCSRFESEISRLRILKPVRVCQTCYAQLRATSVDN</sequence>
<dbReference type="CDD" id="cd01201">
    <property type="entry name" value="PH_BEACH"/>
    <property type="match status" value="1"/>
</dbReference>
<dbReference type="SUPFAM" id="SSF81837">
    <property type="entry name" value="BEACH domain"/>
    <property type="match status" value="1"/>
</dbReference>
<keyword evidence="4 6" id="KW-0863">Zinc-finger</keyword>
<dbReference type="InterPro" id="IPR016024">
    <property type="entry name" value="ARM-type_fold"/>
</dbReference>
<accession>A0A1I8MA83</accession>
<feature type="region of interest" description="Disordered" evidence="8">
    <location>
        <begin position="2418"/>
        <end position="2449"/>
    </location>
</feature>
<dbReference type="STRING" id="7370.A0A1I8MA83"/>
<dbReference type="SMART" id="SM00064">
    <property type="entry name" value="FYVE"/>
    <property type="match status" value="1"/>
</dbReference>
<dbReference type="FunFam" id="1.10.1540.10:FF:000002">
    <property type="entry name" value="WD repeat and FYVE domain containing 3"/>
    <property type="match status" value="1"/>
</dbReference>
<dbReference type="Proteomes" id="UP001652621">
    <property type="component" value="Unplaced"/>
</dbReference>
<dbReference type="InterPro" id="IPR036322">
    <property type="entry name" value="WD40_repeat_dom_sf"/>
</dbReference>
<dbReference type="Pfam" id="PF02138">
    <property type="entry name" value="Beach"/>
    <property type="match status" value="1"/>
</dbReference>
<feature type="compositionally biased region" description="Low complexity" evidence="8">
    <location>
        <begin position="9"/>
        <end position="42"/>
    </location>
</feature>
<evidence type="ECO:0000256" key="5">
    <source>
        <dbReference type="ARBA" id="ARBA00022833"/>
    </source>
</evidence>
<dbReference type="PROSITE" id="PS50178">
    <property type="entry name" value="ZF_FYVE"/>
    <property type="match status" value="1"/>
</dbReference>
<feature type="domain" description="BEACH" evidence="10">
    <location>
        <begin position="2641"/>
        <end position="2934"/>
    </location>
</feature>
<dbReference type="Gene3D" id="1.10.1540.10">
    <property type="entry name" value="BEACH domain"/>
    <property type="match status" value="1"/>
</dbReference>
<evidence type="ECO:0000256" key="2">
    <source>
        <dbReference type="ARBA" id="ARBA00022723"/>
    </source>
</evidence>
<dbReference type="PROSITE" id="PS50197">
    <property type="entry name" value="BEACH"/>
    <property type="match status" value="1"/>
</dbReference>
<evidence type="ECO:0000259" key="11">
    <source>
        <dbReference type="PROSITE" id="PS51783"/>
    </source>
</evidence>
<feature type="region of interest" description="Disordered" evidence="8">
    <location>
        <begin position="1"/>
        <end position="42"/>
    </location>
</feature>
<dbReference type="InterPro" id="IPR056252">
    <property type="entry name" value="Alfy-like_Arm-like"/>
</dbReference>
<feature type="repeat" description="WD" evidence="7">
    <location>
        <begin position="3194"/>
        <end position="3211"/>
    </location>
</feature>
<reference evidence="14" key="2">
    <citation type="submission" date="2025-05" db="UniProtKB">
        <authorList>
            <consortium name="RefSeq"/>
        </authorList>
    </citation>
    <scope>IDENTIFICATION</scope>
    <source>
        <strain evidence="14">Aabys</strain>
        <tissue evidence="14">Whole body</tissue>
    </source>
</reference>
<dbReference type="GO" id="GO:0008270">
    <property type="term" value="F:zinc ion binding"/>
    <property type="evidence" value="ECO:0007669"/>
    <property type="project" value="UniProtKB-KW"/>
</dbReference>
<dbReference type="SUPFAM" id="SSF48371">
    <property type="entry name" value="ARM repeat"/>
    <property type="match status" value="1"/>
</dbReference>
<feature type="compositionally biased region" description="Low complexity" evidence="8">
    <location>
        <begin position="3276"/>
        <end position="3290"/>
    </location>
</feature>
<evidence type="ECO:0000256" key="7">
    <source>
        <dbReference type="PROSITE-ProRule" id="PRU00221"/>
    </source>
</evidence>
<dbReference type="InterPro" id="IPR017455">
    <property type="entry name" value="Znf_FYVE-rel"/>
</dbReference>
<dbReference type="SMART" id="SM01026">
    <property type="entry name" value="Beach"/>
    <property type="match status" value="1"/>
</dbReference>
<feature type="compositionally biased region" description="Basic and acidic residues" evidence="8">
    <location>
        <begin position="3295"/>
        <end position="3310"/>
    </location>
</feature>
<keyword evidence="2" id="KW-0479">Metal-binding</keyword>
<dbReference type="Gene3D" id="3.30.40.10">
    <property type="entry name" value="Zinc/RING finger domain, C3HC4 (zinc finger)"/>
    <property type="match status" value="1"/>
</dbReference>
<dbReference type="VEuPathDB" id="VectorBase:MDOMA2_015693"/>
<dbReference type="PANTHER" id="PTHR46108">
    <property type="entry name" value="BLUE CHEESE"/>
    <property type="match status" value="1"/>
</dbReference>
<dbReference type="PANTHER" id="PTHR46108:SF4">
    <property type="entry name" value="BLUE CHEESE"/>
    <property type="match status" value="1"/>
</dbReference>
<feature type="compositionally biased region" description="Basic and acidic residues" evidence="8">
    <location>
        <begin position="3228"/>
        <end position="3242"/>
    </location>
</feature>
<dbReference type="InterPro" id="IPR036372">
    <property type="entry name" value="BEACH_dom_sf"/>
</dbReference>
<dbReference type="InterPro" id="IPR015943">
    <property type="entry name" value="WD40/YVTN_repeat-like_dom_sf"/>
</dbReference>
<dbReference type="EnsemblMetazoa" id="MDOA002814-RB">
    <property type="protein sequence ID" value="MDOA002814-PB"/>
    <property type="gene ID" value="MDOA002814"/>
</dbReference>
<feature type="region of interest" description="Disordered" evidence="8">
    <location>
        <begin position="3228"/>
        <end position="3350"/>
    </location>
</feature>
<dbReference type="InterPro" id="IPR013320">
    <property type="entry name" value="ConA-like_dom_sf"/>
</dbReference>
<dbReference type="InterPro" id="IPR013083">
    <property type="entry name" value="Znf_RING/FYVE/PHD"/>
</dbReference>
<organism evidence="12">
    <name type="scientific">Musca domestica</name>
    <name type="common">House fly</name>
    <dbReference type="NCBI Taxonomy" id="7370"/>
    <lineage>
        <taxon>Eukaryota</taxon>
        <taxon>Metazoa</taxon>
        <taxon>Ecdysozoa</taxon>
        <taxon>Arthropoda</taxon>
        <taxon>Hexapoda</taxon>
        <taxon>Insecta</taxon>
        <taxon>Pterygota</taxon>
        <taxon>Neoptera</taxon>
        <taxon>Endopterygota</taxon>
        <taxon>Diptera</taxon>
        <taxon>Brachycera</taxon>
        <taxon>Muscomorpha</taxon>
        <taxon>Muscoidea</taxon>
        <taxon>Muscidae</taxon>
        <taxon>Musca</taxon>
    </lineage>
</organism>
<dbReference type="Gene3D" id="2.30.29.30">
    <property type="entry name" value="Pleckstrin-homology domain (PH domain)/Phosphotyrosine-binding domain (PTB)"/>
    <property type="match status" value="1"/>
</dbReference>
<dbReference type="InterPro" id="IPR051944">
    <property type="entry name" value="BEACH_domain_protein"/>
</dbReference>
<feature type="domain" description="BEACH-type PH" evidence="11">
    <location>
        <begin position="2488"/>
        <end position="2613"/>
    </location>
</feature>
<dbReference type="InterPro" id="IPR011993">
    <property type="entry name" value="PH-like_dom_sf"/>
</dbReference>
<gene>
    <name evidence="12" type="primary">101890798</name>
    <name evidence="14" type="synonym">LOC101890798</name>
</gene>
<feature type="compositionally biased region" description="Low complexity" evidence="8">
    <location>
        <begin position="2430"/>
        <end position="2442"/>
    </location>
</feature>
<dbReference type="PROSITE" id="PS51783">
    <property type="entry name" value="PH_BEACH"/>
    <property type="match status" value="1"/>
</dbReference>
<dbReference type="PROSITE" id="PS50082">
    <property type="entry name" value="WD_REPEATS_2"/>
    <property type="match status" value="2"/>
</dbReference>
<dbReference type="RefSeq" id="XP_058985895.1">
    <property type="nucleotide sequence ID" value="XM_059129912.1"/>
</dbReference>
<dbReference type="Gene3D" id="1.25.10.10">
    <property type="entry name" value="Leucine-rich Repeat Variant"/>
    <property type="match status" value="1"/>
</dbReference>
<evidence type="ECO:0000256" key="1">
    <source>
        <dbReference type="ARBA" id="ARBA00022574"/>
    </source>
</evidence>
<evidence type="ECO:0000313" key="13">
    <source>
        <dbReference type="Proteomes" id="UP001652621"/>
    </source>
</evidence>
<dbReference type="Pfam" id="PF14844">
    <property type="entry name" value="PH_BEACH"/>
    <property type="match status" value="1"/>
</dbReference>
<dbReference type="InterPro" id="IPR019775">
    <property type="entry name" value="WD40_repeat_CS"/>
</dbReference>
<feature type="compositionally biased region" description="Basic and acidic residues" evidence="8">
    <location>
        <begin position="3265"/>
        <end position="3275"/>
    </location>
</feature>
<dbReference type="InterPro" id="IPR001680">
    <property type="entry name" value="WD40_rpt"/>
</dbReference>
<feature type="domain" description="FYVE-type" evidence="9">
    <location>
        <begin position="3445"/>
        <end position="3505"/>
    </location>
</feature>
<evidence type="ECO:0000313" key="14">
    <source>
        <dbReference type="RefSeq" id="XP_058985895.1"/>
    </source>
</evidence>
<dbReference type="CDD" id="cd06071">
    <property type="entry name" value="Beach"/>
    <property type="match status" value="1"/>
</dbReference>
<evidence type="ECO:0000259" key="10">
    <source>
        <dbReference type="PROSITE" id="PS50197"/>
    </source>
</evidence>
<dbReference type="eggNOG" id="KOG1786">
    <property type="taxonomic scope" value="Eukaryota"/>
</dbReference>
<evidence type="ECO:0000256" key="4">
    <source>
        <dbReference type="ARBA" id="ARBA00022771"/>
    </source>
</evidence>